<evidence type="ECO:0000256" key="12">
    <source>
        <dbReference type="RuleBase" id="RU364052"/>
    </source>
</evidence>
<accession>A0A372GD04</accession>
<dbReference type="InterPro" id="IPR036188">
    <property type="entry name" value="FAD/NAD-bd_sf"/>
</dbReference>
<dbReference type="SUPFAM" id="SSF54373">
    <property type="entry name" value="FAD-linked reductases, C-terminal domain"/>
    <property type="match status" value="1"/>
</dbReference>
<feature type="region of interest" description="Disordered" evidence="13">
    <location>
        <begin position="1"/>
        <end position="26"/>
    </location>
</feature>
<dbReference type="NCBIfam" id="TIGR00562">
    <property type="entry name" value="proto_IX_ox"/>
    <property type="match status" value="1"/>
</dbReference>
<evidence type="ECO:0000256" key="2">
    <source>
        <dbReference type="ARBA" id="ARBA00001974"/>
    </source>
</evidence>
<dbReference type="Pfam" id="PF01593">
    <property type="entry name" value="Amino_oxidase"/>
    <property type="match status" value="1"/>
</dbReference>
<feature type="compositionally biased region" description="Basic residues" evidence="13">
    <location>
        <begin position="1"/>
        <end position="12"/>
    </location>
</feature>
<keyword evidence="9 12" id="KW-0274">FAD</keyword>
<evidence type="ECO:0000256" key="10">
    <source>
        <dbReference type="ARBA" id="ARBA00023002"/>
    </source>
</evidence>
<dbReference type="InterPro" id="IPR050464">
    <property type="entry name" value="Zeta_carotene_desat/Oxidored"/>
</dbReference>
<dbReference type="PANTHER" id="PTHR42923:SF3">
    <property type="entry name" value="PROTOPORPHYRINOGEN OXIDASE"/>
    <property type="match status" value="1"/>
</dbReference>
<dbReference type="PANTHER" id="PTHR42923">
    <property type="entry name" value="PROTOPORPHYRINOGEN OXIDASE"/>
    <property type="match status" value="1"/>
</dbReference>
<evidence type="ECO:0000313" key="16">
    <source>
        <dbReference type="Proteomes" id="UP000262882"/>
    </source>
</evidence>
<evidence type="ECO:0000256" key="11">
    <source>
        <dbReference type="ARBA" id="ARBA00023133"/>
    </source>
</evidence>
<comment type="similarity">
    <text evidence="5 12">Belongs to the protoporphyrinogen/coproporphyrinogen oxidase family. Coproporphyrinogen III oxidase subfamily.</text>
</comment>
<evidence type="ECO:0000256" key="8">
    <source>
        <dbReference type="ARBA" id="ARBA00022630"/>
    </source>
</evidence>
<comment type="function">
    <text evidence="3 12">Involved in coproporphyrin-dependent heme b biosynthesis. Catalyzes the oxidation of coproporphyrinogen III to coproporphyrin III.</text>
</comment>
<keyword evidence="12" id="KW-0963">Cytoplasm</keyword>
<dbReference type="GO" id="GO:0004729">
    <property type="term" value="F:oxygen-dependent protoporphyrinogen oxidase activity"/>
    <property type="evidence" value="ECO:0007669"/>
    <property type="project" value="UniProtKB-UniRule"/>
</dbReference>
<evidence type="ECO:0000256" key="9">
    <source>
        <dbReference type="ARBA" id="ARBA00022827"/>
    </source>
</evidence>
<keyword evidence="10 12" id="KW-0560">Oxidoreductase</keyword>
<dbReference type="UniPathway" id="UPA00252"/>
<reference evidence="15 16" key="1">
    <citation type="submission" date="2018-08" db="EMBL/GenBank/DDBJ databases">
        <title>Actinomadura spongicola sp. nov., isolated from marine sponge Leucetta chagosensis.</title>
        <authorList>
            <person name="Li L."/>
            <person name="Lin H.W."/>
        </authorList>
    </citation>
    <scope>NUCLEOTIDE SEQUENCE [LARGE SCALE GENOMIC DNA]</scope>
    <source>
        <strain evidence="15 16">LHW52907</strain>
    </source>
</reference>
<comment type="pathway">
    <text evidence="4 12">Porphyrin-containing compound metabolism; protoheme biosynthesis.</text>
</comment>
<dbReference type="GO" id="GO:0005737">
    <property type="term" value="C:cytoplasm"/>
    <property type="evidence" value="ECO:0007669"/>
    <property type="project" value="UniProtKB-SubCell"/>
</dbReference>
<name>A0A372GD04_9ACTN</name>
<sequence length="511" mass="55945">MDRAGPRRHRDAHVHPPGGRLDRPDLLGHRGREEAAVTAPNGSHDVVVIGGGITGLTAAYQITKQAPGRSVVVLERAERVGGIVGSRHQQGFTVDTGPHGFVVYGPGGVGDLADELDLGDELLLATDEAQKLLLLRNDEELLTLPTTPREFLRSPLLSARGKLRVALEPLVRRDLREEPVYEFTARRFGWELARTLAVPAVLGVTGGDARRLSIDAKFAYVRYLEERYGSILLGALRVQLRGTQTGRFYVPRLPKFGEFGMRLHTFRGHGMQRLIDALEKALAGQIRLGTRAERLERRTAADGRRWRIVLEDGAALEADHVILALPSYTAAEFLEPHLPDAASALASVPHPDVRVVALAYRRDDVRREPGGIGFLTIPTDRTRILATIHTSTIFPEQAPEDMVLIRTLAGGVQDPAFSSLSSDEAVRMVHQDLVHIFGVHGEPVFAFDHLWRRAIPEYPLGHRDRIADVLRDVAGSGGLHVAGNTYHGVGINDCVRDARRVAADVAGELTG</sequence>
<evidence type="ECO:0000256" key="13">
    <source>
        <dbReference type="SAM" id="MobiDB-lite"/>
    </source>
</evidence>
<dbReference type="Gene3D" id="1.10.3110.10">
    <property type="entry name" value="protoporphyrinogen ix oxidase, domain 3"/>
    <property type="match status" value="1"/>
</dbReference>
<organism evidence="15 16">
    <name type="scientific">Actinomadura spongiicola</name>
    <dbReference type="NCBI Taxonomy" id="2303421"/>
    <lineage>
        <taxon>Bacteria</taxon>
        <taxon>Bacillati</taxon>
        <taxon>Actinomycetota</taxon>
        <taxon>Actinomycetes</taxon>
        <taxon>Streptosporangiales</taxon>
        <taxon>Thermomonosporaceae</taxon>
        <taxon>Actinomadura</taxon>
    </lineage>
</organism>
<comment type="catalytic activity">
    <reaction evidence="1">
        <text>coproporphyrinogen III + 3 O2 = coproporphyrin III + 3 H2O2</text>
        <dbReference type="Rhea" id="RHEA:43436"/>
        <dbReference type="ChEBI" id="CHEBI:15379"/>
        <dbReference type="ChEBI" id="CHEBI:16240"/>
        <dbReference type="ChEBI" id="CHEBI:57309"/>
        <dbReference type="ChEBI" id="CHEBI:131725"/>
        <dbReference type="EC" id="1.3.3.15"/>
    </reaction>
    <physiologicalReaction direction="left-to-right" evidence="1">
        <dbReference type="Rhea" id="RHEA:43437"/>
    </physiologicalReaction>
</comment>
<evidence type="ECO:0000259" key="14">
    <source>
        <dbReference type="Pfam" id="PF01593"/>
    </source>
</evidence>
<gene>
    <name evidence="15" type="primary">hemG</name>
    <name evidence="15" type="ORF">D0T12_22780</name>
</gene>
<evidence type="ECO:0000256" key="1">
    <source>
        <dbReference type="ARBA" id="ARBA00001755"/>
    </source>
</evidence>
<keyword evidence="11 12" id="KW-0350">Heme biosynthesis</keyword>
<dbReference type="Gene3D" id="3.90.660.20">
    <property type="entry name" value="Protoporphyrinogen oxidase, mitochondrial, domain 2"/>
    <property type="match status" value="1"/>
</dbReference>
<evidence type="ECO:0000256" key="7">
    <source>
        <dbReference type="ARBA" id="ARBA00019046"/>
    </source>
</evidence>
<dbReference type="SUPFAM" id="SSF51905">
    <property type="entry name" value="FAD/NAD(P)-binding domain"/>
    <property type="match status" value="1"/>
</dbReference>
<dbReference type="EC" id="1.3.3.15" evidence="6 12"/>
<comment type="caution">
    <text evidence="15">The sequence shown here is derived from an EMBL/GenBank/DDBJ whole genome shotgun (WGS) entry which is preliminary data.</text>
</comment>
<dbReference type="AlphaFoldDB" id="A0A372GD04"/>
<evidence type="ECO:0000256" key="5">
    <source>
        <dbReference type="ARBA" id="ARBA00008310"/>
    </source>
</evidence>
<keyword evidence="16" id="KW-1185">Reference proteome</keyword>
<comment type="subcellular location">
    <subcellularLocation>
        <location evidence="12">Cytoplasm</location>
    </subcellularLocation>
</comment>
<evidence type="ECO:0000256" key="6">
    <source>
        <dbReference type="ARBA" id="ARBA00012402"/>
    </source>
</evidence>
<protein>
    <recommendedName>
        <fullName evidence="7 12">Coproporphyrinogen III oxidase</fullName>
        <ecNumber evidence="6 12">1.3.3.15</ecNumber>
    </recommendedName>
</protein>
<evidence type="ECO:0000256" key="4">
    <source>
        <dbReference type="ARBA" id="ARBA00004744"/>
    </source>
</evidence>
<dbReference type="InterPro" id="IPR004572">
    <property type="entry name" value="Protoporphyrinogen_oxidase"/>
</dbReference>
<evidence type="ECO:0000256" key="3">
    <source>
        <dbReference type="ARBA" id="ARBA00002185"/>
    </source>
</evidence>
<dbReference type="InterPro" id="IPR002937">
    <property type="entry name" value="Amino_oxidase"/>
</dbReference>
<feature type="domain" description="Amine oxidase" evidence="14">
    <location>
        <begin position="53"/>
        <end position="505"/>
    </location>
</feature>
<dbReference type="Gene3D" id="3.50.50.60">
    <property type="entry name" value="FAD/NAD(P)-binding domain"/>
    <property type="match status" value="1"/>
</dbReference>
<proteinExistence type="inferred from homology"/>
<dbReference type="Proteomes" id="UP000262882">
    <property type="component" value="Unassembled WGS sequence"/>
</dbReference>
<keyword evidence="8 12" id="KW-0285">Flavoprotein</keyword>
<dbReference type="GO" id="GO:0006783">
    <property type="term" value="P:heme biosynthetic process"/>
    <property type="evidence" value="ECO:0007669"/>
    <property type="project" value="UniProtKB-UniRule"/>
</dbReference>
<comment type="cofactor">
    <cofactor evidence="2 12">
        <name>FAD</name>
        <dbReference type="ChEBI" id="CHEBI:57692"/>
    </cofactor>
</comment>
<dbReference type="EMBL" id="QVNQ01000007">
    <property type="protein sequence ID" value="RFS83264.1"/>
    <property type="molecule type" value="Genomic_DNA"/>
</dbReference>
<evidence type="ECO:0000313" key="15">
    <source>
        <dbReference type="EMBL" id="RFS83264.1"/>
    </source>
</evidence>